<sequence>MRTRALATVLVATLVATGCGGSSAAAVNFAEVVLPGEAVTLTPFGDELLIGTRFPGEQPAPGLIRLDVNGGLTEVPLTTATPYGALAKWTAIDTDGKRIYAVGGERGGAHGNVRWSVWDGDSTGLVEKRQAFSTFGGYGAGDLIGVSSTPAVIGNWENPTGGFDVTTWTPEGDDWIRQPSAGTALEGGRAALPFPIASTRAGTGILVVGWQFADGIEQPVVWRSSTGITGWTKTPLPTDGPGAAMAVHCDGSTCTVAGRTNGNLALWRLTNDSWTQLPKPPAVAVSDKDTLAAPLTTDGATTQVITDGDRVKALRLTDGTWSTREVTGPHGKVTAATTAGTVTFLVADGTLWRAETSRLR</sequence>
<keyword evidence="1" id="KW-0732">Signal</keyword>
<name>A0A9W6V7P3_9PSEU</name>
<evidence type="ECO:0000313" key="3">
    <source>
        <dbReference type="Proteomes" id="UP001165042"/>
    </source>
</evidence>
<accession>A0A9W6V7P3</accession>
<keyword evidence="3" id="KW-1185">Reference proteome</keyword>
<gene>
    <name evidence="2" type="ORF">Aglo03_23780</name>
</gene>
<evidence type="ECO:0000313" key="2">
    <source>
        <dbReference type="EMBL" id="GLW91562.1"/>
    </source>
</evidence>
<feature type="signal peptide" evidence="1">
    <location>
        <begin position="1"/>
        <end position="24"/>
    </location>
</feature>
<dbReference type="Proteomes" id="UP001165042">
    <property type="component" value="Unassembled WGS sequence"/>
</dbReference>
<reference evidence="2" key="1">
    <citation type="submission" date="2023-02" db="EMBL/GenBank/DDBJ databases">
        <title>Actinokineospora globicatena NBRC 15670.</title>
        <authorList>
            <person name="Ichikawa N."/>
            <person name="Sato H."/>
            <person name="Tonouchi N."/>
        </authorList>
    </citation>
    <scope>NUCLEOTIDE SEQUENCE</scope>
    <source>
        <strain evidence="2">NBRC 15670</strain>
    </source>
</reference>
<dbReference type="SUPFAM" id="SSF69322">
    <property type="entry name" value="Tricorn protease domain 2"/>
    <property type="match status" value="1"/>
</dbReference>
<evidence type="ECO:0000256" key="1">
    <source>
        <dbReference type="SAM" id="SignalP"/>
    </source>
</evidence>
<proteinExistence type="predicted"/>
<dbReference type="EMBL" id="BSSD01000003">
    <property type="protein sequence ID" value="GLW91562.1"/>
    <property type="molecule type" value="Genomic_DNA"/>
</dbReference>
<protein>
    <submittedName>
        <fullName evidence="2">Uncharacterized protein</fullName>
    </submittedName>
</protein>
<dbReference type="RefSeq" id="WP_285610401.1">
    <property type="nucleotide sequence ID" value="NZ_BSSD01000003.1"/>
</dbReference>
<comment type="caution">
    <text evidence="2">The sequence shown here is derived from an EMBL/GenBank/DDBJ whole genome shotgun (WGS) entry which is preliminary data.</text>
</comment>
<dbReference type="PROSITE" id="PS51257">
    <property type="entry name" value="PROKAR_LIPOPROTEIN"/>
    <property type="match status" value="1"/>
</dbReference>
<organism evidence="2 3">
    <name type="scientific">Actinokineospora globicatena</name>
    <dbReference type="NCBI Taxonomy" id="103729"/>
    <lineage>
        <taxon>Bacteria</taxon>
        <taxon>Bacillati</taxon>
        <taxon>Actinomycetota</taxon>
        <taxon>Actinomycetes</taxon>
        <taxon>Pseudonocardiales</taxon>
        <taxon>Pseudonocardiaceae</taxon>
        <taxon>Actinokineospora</taxon>
    </lineage>
</organism>
<dbReference type="AlphaFoldDB" id="A0A9W6V7P3"/>
<feature type="chain" id="PRO_5040992828" evidence="1">
    <location>
        <begin position="25"/>
        <end position="360"/>
    </location>
</feature>